<gene>
    <name evidence="5" type="ORF">GK108_23825</name>
</gene>
<dbReference type="PANTHER" id="PTHR45526">
    <property type="entry name" value="TRANSCRIPTIONAL REGULATORY PROTEIN DPIA"/>
    <property type="match status" value="1"/>
</dbReference>
<dbReference type="SUPFAM" id="SSF52172">
    <property type="entry name" value="CheY-like"/>
    <property type="match status" value="1"/>
</dbReference>
<evidence type="ECO:0000313" key="6">
    <source>
        <dbReference type="Proteomes" id="UP000474175"/>
    </source>
</evidence>
<sequence length="248" mass="28027">MTLRCLLVDDEPPALEIIESYVDMVDGLEVVGKCHNAIQAFGLLQSTPVDLMFLDIKMPKLLGTDFVRSLRQSPKVIFTTAYSEYAIEGYELDVVDYLLKPIPFERFLRAVSKAMNNGSSASINSPQIESISSSEIDKPSEAPTPNSFLYFRVDRKMVKVFTRDILYVESLKDYVKIVTENARPLVVKQSISSLEEMLPETHFLRIHRSFIVAVDKIAAYTPSFVDVAGQELPIGRLFHKEVGRVLKF</sequence>
<dbReference type="GO" id="GO:0000156">
    <property type="term" value="F:phosphorelay response regulator activity"/>
    <property type="evidence" value="ECO:0007669"/>
    <property type="project" value="TreeGrafter"/>
</dbReference>
<feature type="domain" description="Response regulatory" evidence="3">
    <location>
        <begin position="4"/>
        <end position="115"/>
    </location>
</feature>
<feature type="region of interest" description="Disordered" evidence="2">
    <location>
        <begin position="118"/>
        <end position="141"/>
    </location>
</feature>
<proteinExistence type="predicted"/>
<feature type="modified residue" description="4-aspartylphosphate" evidence="1">
    <location>
        <position position="55"/>
    </location>
</feature>
<dbReference type="PROSITE" id="PS50930">
    <property type="entry name" value="HTH_LYTTR"/>
    <property type="match status" value="1"/>
</dbReference>
<organism evidence="5 6">
    <name type="scientific">Spirosoma terrae</name>
    <dbReference type="NCBI Taxonomy" id="1968276"/>
    <lineage>
        <taxon>Bacteria</taxon>
        <taxon>Pseudomonadati</taxon>
        <taxon>Bacteroidota</taxon>
        <taxon>Cytophagia</taxon>
        <taxon>Cytophagales</taxon>
        <taxon>Cytophagaceae</taxon>
        <taxon>Spirosoma</taxon>
    </lineage>
</organism>
<dbReference type="EMBL" id="JAAFZH010000014">
    <property type="protein sequence ID" value="NDU97935.1"/>
    <property type="molecule type" value="Genomic_DNA"/>
</dbReference>
<dbReference type="InterPro" id="IPR051271">
    <property type="entry name" value="2C-system_Tx_regulators"/>
</dbReference>
<dbReference type="SMART" id="SM00448">
    <property type="entry name" value="REC"/>
    <property type="match status" value="1"/>
</dbReference>
<feature type="compositionally biased region" description="Low complexity" evidence="2">
    <location>
        <begin position="122"/>
        <end position="134"/>
    </location>
</feature>
<dbReference type="Pfam" id="PF00072">
    <property type="entry name" value="Response_reg"/>
    <property type="match status" value="1"/>
</dbReference>
<feature type="domain" description="HTH LytTR-type" evidence="4">
    <location>
        <begin position="149"/>
        <end position="248"/>
    </location>
</feature>
<evidence type="ECO:0000259" key="3">
    <source>
        <dbReference type="PROSITE" id="PS50110"/>
    </source>
</evidence>
<evidence type="ECO:0000256" key="2">
    <source>
        <dbReference type="SAM" id="MobiDB-lite"/>
    </source>
</evidence>
<dbReference type="InterPro" id="IPR011006">
    <property type="entry name" value="CheY-like_superfamily"/>
</dbReference>
<evidence type="ECO:0000313" key="5">
    <source>
        <dbReference type="EMBL" id="NDU97935.1"/>
    </source>
</evidence>
<keyword evidence="1" id="KW-0597">Phosphoprotein</keyword>
<dbReference type="Proteomes" id="UP000474175">
    <property type="component" value="Unassembled WGS sequence"/>
</dbReference>
<dbReference type="Gene3D" id="2.40.50.1020">
    <property type="entry name" value="LytTr DNA-binding domain"/>
    <property type="match status" value="1"/>
</dbReference>
<dbReference type="InterPro" id="IPR007492">
    <property type="entry name" value="LytTR_DNA-bd_dom"/>
</dbReference>
<dbReference type="PANTHER" id="PTHR45526:SF1">
    <property type="entry name" value="TRANSCRIPTIONAL REGULATORY PROTEIN DCUR-RELATED"/>
    <property type="match status" value="1"/>
</dbReference>
<dbReference type="AlphaFoldDB" id="A0A6L9LBL6"/>
<dbReference type="InterPro" id="IPR001789">
    <property type="entry name" value="Sig_transdc_resp-reg_receiver"/>
</dbReference>
<dbReference type="SMART" id="SM00850">
    <property type="entry name" value="LytTR"/>
    <property type="match status" value="1"/>
</dbReference>
<reference evidence="5 6" key="1">
    <citation type="submission" date="2020-02" db="EMBL/GenBank/DDBJ databases">
        <title>Draft genome sequence of two Spirosoma agri KCTC 52727 and Spirosoma terrae KCTC 52035.</title>
        <authorList>
            <person name="Rojas J."/>
            <person name="Ambika Manirajan B."/>
            <person name="Suarez C."/>
            <person name="Ratering S."/>
            <person name="Schnell S."/>
        </authorList>
    </citation>
    <scope>NUCLEOTIDE SEQUENCE [LARGE SCALE GENOMIC DNA]</scope>
    <source>
        <strain evidence="5 6">KCTC 52035</strain>
    </source>
</reference>
<dbReference type="Pfam" id="PF04397">
    <property type="entry name" value="LytTR"/>
    <property type="match status" value="1"/>
</dbReference>
<dbReference type="Gene3D" id="3.40.50.2300">
    <property type="match status" value="1"/>
</dbReference>
<evidence type="ECO:0000256" key="1">
    <source>
        <dbReference type="PROSITE-ProRule" id="PRU00169"/>
    </source>
</evidence>
<dbReference type="GO" id="GO:0003677">
    <property type="term" value="F:DNA binding"/>
    <property type="evidence" value="ECO:0007669"/>
    <property type="project" value="InterPro"/>
</dbReference>
<dbReference type="RefSeq" id="WP_163953894.1">
    <property type="nucleotide sequence ID" value="NZ_JAAFZH010000014.1"/>
</dbReference>
<comment type="caution">
    <text evidence="5">The sequence shown here is derived from an EMBL/GenBank/DDBJ whole genome shotgun (WGS) entry which is preliminary data.</text>
</comment>
<evidence type="ECO:0000259" key="4">
    <source>
        <dbReference type="PROSITE" id="PS50930"/>
    </source>
</evidence>
<dbReference type="PROSITE" id="PS50110">
    <property type="entry name" value="RESPONSE_REGULATORY"/>
    <property type="match status" value="1"/>
</dbReference>
<accession>A0A6L9LBL6</accession>
<name>A0A6L9LBL6_9BACT</name>
<protein>
    <submittedName>
        <fullName evidence="5">Response regulator transcription factor</fullName>
    </submittedName>
</protein>
<keyword evidence="6" id="KW-1185">Reference proteome</keyword>